<keyword evidence="1" id="KW-1133">Transmembrane helix</keyword>
<dbReference type="Proteomes" id="UP000288490">
    <property type="component" value="Unassembled WGS sequence"/>
</dbReference>
<organism evidence="2 3">
    <name type="scientific">Vagococcus bubulae</name>
    <dbReference type="NCBI Taxonomy" id="1977868"/>
    <lineage>
        <taxon>Bacteria</taxon>
        <taxon>Bacillati</taxon>
        <taxon>Bacillota</taxon>
        <taxon>Bacilli</taxon>
        <taxon>Lactobacillales</taxon>
        <taxon>Enterococcaceae</taxon>
        <taxon>Vagococcus</taxon>
    </lineage>
</organism>
<keyword evidence="1" id="KW-0812">Transmembrane</keyword>
<sequence length="121" mass="13591">MKVFKRIFSILILVIIIGGVGYYFYTEQIKGGAPDIVAKDTGSIDLSKIEQTDDSKTDSKTTDEGKYTEEFESWDALDDKAKDGIYTLDKYPDKTLYLISATKQADGKIMAVFDDEPIKDK</sequence>
<keyword evidence="3" id="KW-1185">Reference proteome</keyword>
<dbReference type="EMBL" id="NGJT01000001">
    <property type="protein sequence ID" value="RST96204.1"/>
    <property type="molecule type" value="Genomic_DNA"/>
</dbReference>
<proteinExistence type="predicted"/>
<protein>
    <submittedName>
        <fullName evidence="2">Uncharacterized protein</fullName>
    </submittedName>
</protein>
<accession>A0A429ZR51</accession>
<dbReference type="RefSeq" id="WP_125955583.1">
    <property type="nucleotide sequence ID" value="NZ_JAQEJV010000001.1"/>
</dbReference>
<dbReference type="AlphaFoldDB" id="A0A429ZR51"/>
<feature type="transmembrane region" description="Helical" evidence="1">
    <location>
        <begin position="7"/>
        <end position="25"/>
    </location>
</feature>
<evidence type="ECO:0000313" key="2">
    <source>
        <dbReference type="EMBL" id="RST96204.1"/>
    </source>
</evidence>
<evidence type="ECO:0000256" key="1">
    <source>
        <dbReference type="SAM" id="Phobius"/>
    </source>
</evidence>
<reference evidence="2 3" key="1">
    <citation type="submission" date="2017-05" db="EMBL/GenBank/DDBJ databases">
        <title>Vagococcus spp. assemblies.</title>
        <authorList>
            <person name="Gulvik C.A."/>
        </authorList>
    </citation>
    <scope>NUCLEOTIDE SEQUENCE [LARGE SCALE GENOMIC DNA]</scope>
    <source>
        <strain evidence="2 3">SS1994</strain>
    </source>
</reference>
<evidence type="ECO:0000313" key="3">
    <source>
        <dbReference type="Proteomes" id="UP000288490"/>
    </source>
</evidence>
<dbReference type="OrthoDB" id="2199875at2"/>
<name>A0A429ZR51_9ENTE</name>
<keyword evidence="1" id="KW-0472">Membrane</keyword>
<gene>
    <name evidence="2" type="ORF">CBF36_00285</name>
</gene>
<comment type="caution">
    <text evidence="2">The sequence shown here is derived from an EMBL/GenBank/DDBJ whole genome shotgun (WGS) entry which is preliminary data.</text>
</comment>